<evidence type="ECO:0000313" key="3">
    <source>
        <dbReference type="EMBL" id="KJL32562.1"/>
    </source>
</evidence>
<dbReference type="InterPro" id="IPR013538">
    <property type="entry name" value="ASHA1/2-like_C"/>
</dbReference>
<name>A0A0F0LH55_9MICO</name>
<dbReference type="Gene3D" id="3.30.530.20">
    <property type="match status" value="1"/>
</dbReference>
<dbReference type="Proteomes" id="UP000033740">
    <property type="component" value="Unassembled WGS sequence"/>
</dbReference>
<dbReference type="PATRIC" id="fig|582680.6.peg.2406"/>
<dbReference type="RefSeq" id="WP_052680227.1">
    <property type="nucleotide sequence ID" value="NZ_JYIX01000036.1"/>
</dbReference>
<dbReference type="EMBL" id="JYIX01000036">
    <property type="protein sequence ID" value="KJL32562.1"/>
    <property type="molecule type" value="Genomic_DNA"/>
</dbReference>
<organism evidence="3 4">
    <name type="scientific">Microbacterium azadirachtae</name>
    <dbReference type="NCBI Taxonomy" id="582680"/>
    <lineage>
        <taxon>Bacteria</taxon>
        <taxon>Bacillati</taxon>
        <taxon>Actinomycetota</taxon>
        <taxon>Actinomycetes</taxon>
        <taxon>Micrococcales</taxon>
        <taxon>Microbacteriaceae</taxon>
        <taxon>Microbacterium</taxon>
    </lineage>
</organism>
<comment type="similarity">
    <text evidence="1">Belongs to the AHA1 family.</text>
</comment>
<dbReference type="InterPro" id="IPR023393">
    <property type="entry name" value="START-like_dom_sf"/>
</dbReference>
<keyword evidence="4" id="KW-1185">Reference proteome</keyword>
<dbReference type="SUPFAM" id="SSF55961">
    <property type="entry name" value="Bet v1-like"/>
    <property type="match status" value="1"/>
</dbReference>
<evidence type="ECO:0000313" key="4">
    <source>
        <dbReference type="Proteomes" id="UP000033740"/>
    </source>
</evidence>
<comment type="caution">
    <text evidence="3">The sequence shown here is derived from an EMBL/GenBank/DDBJ whole genome shotgun (WGS) entry which is preliminary data.</text>
</comment>
<proteinExistence type="inferred from homology"/>
<feature type="domain" description="Activator of Hsp90 ATPase homologue 1/2-like C-terminal" evidence="2">
    <location>
        <begin position="14"/>
        <end position="136"/>
    </location>
</feature>
<dbReference type="STRING" id="582680.RS86_02340"/>
<sequence length="138" mass="15291">MFTANVARTFPLDIETMWELWTTAEHLSAWHRPSLEFGPTVASVDARVGGAYRLEMLDPNGDLHAVGGTYVEVDRPNRLLFTWLWEGSDNDTLVEVTFTSVGDGTAVSIVHTKLVDQADADRHAEGWIGCLQSIAVLY</sequence>
<dbReference type="Pfam" id="PF08327">
    <property type="entry name" value="AHSA1"/>
    <property type="match status" value="1"/>
</dbReference>
<accession>A0A0F0LH55</accession>
<evidence type="ECO:0000256" key="1">
    <source>
        <dbReference type="ARBA" id="ARBA00006817"/>
    </source>
</evidence>
<evidence type="ECO:0000259" key="2">
    <source>
        <dbReference type="Pfam" id="PF08327"/>
    </source>
</evidence>
<dbReference type="AlphaFoldDB" id="A0A0F0LH55"/>
<protein>
    <recommendedName>
        <fullName evidence="2">Activator of Hsp90 ATPase homologue 1/2-like C-terminal domain-containing protein</fullName>
    </recommendedName>
</protein>
<reference evidence="3 4" key="1">
    <citation type="submission" date="2015-02" db="EMBL/GenBank/DDBJ databases">
        <title>Draft genome sequences of ten Microbacterium spp. with emphasis on heavy metal contaminated environments.</title>
        <authorList>
            <person name="Corretto E."/>
        </authorList>
    </citation>
    <scope>NUCLEOTIDE SEQUENCE [LARGE SCALE GENOMIC DNA]</scope>
    <source>
        <strain evidence="3 4">ARN176</strain>
    </source>
</reference>
<gene>
    <name evidence="3" type="ORF">RS86_02340</name>
</gene>
<dbReference type="CDD" id="cd07814">
    <property type="entry name" value="SRPBCC_CalC_Aha1-like"/>
    <property type="match status" value="1"/>
</dbReference>